<dbReference type="PANTHER" id="PTHR21180">
    <property type="entry name" value="ENDONUCLEASE/EXONUCLEASE/PHOSPHATASE FAMILY DOMAIN-CONTAINING PROTEIN 1"/>
    <property type="match status" value="1"/>
</dbReference>
<dbReference type="Gene3D" id="1.10.150.280">
    <property type="entry name" value="AF1531-like domain"/>
    <property type="match status" value="1"/>
</dbReference>
<dbReference type="InterPro" id="IPR010994">
    <property type="entry name" value="RuvA_2-like"/>
</dbReference>
<feature type="signal peptide" evidence="1">
    <location>
        <begin position="1"/>
        <end position="20"/>
    </location>
</feature>
<organism evidence="2 3">
    <name type="scientific">Kingella kingae</name>
    <dbReference type="NCBI Taxonomy" id="504"/>
    <lineage>
        <taxon>Bacteria</taxon>
        <taxon>Pseudomonadati</taxon>
        <taxon>Pseudomonadota</taxon>
        <taxon>Betaproteobacteria</taxon>
        <taxon>Neisseriales</taxon>
        <taxon>Neisseriaceae</taxon>
        <taxon>Kingella</taxon>
    </lineage>
</organism>
<reference evidence="2 3" key="1">
    <citation type="submission" date="2018-06" db="EMBL/GenBank/DDBJ databases">
        <authorList>
            <consortium name="Pathogen Informatics"/>
            <person name="Doyle S."/>
        </authorList>
    </citation>
    <scope>NUCLEOTIDE SEQUENCE [LARGE SCALE GENOMIC DNA]</scope>
    <source>
        <strain evidence="2 3">NCTC10529</strain>
    </source>
</reference>
<accession>A0AAX2J377</accession>
<dbReference type="NCBIfam" id="TIGR00426">
    <property type="entry name" value="competence protein ComEA helix-hairpin-helix repeat region"/>
    <property type="match status" value="1"/>
</dbReference>
<evidence type="ECO:0000256" key="1">
    <source>
        <dbReference type="SAM" id="SignalP"/>
    </source>
</evidence>
<dbReference type="InterPro" id="IPR004509">
    <property type="entry name" value="Competence_ComEA_HhH"/>
</dbReference>
<evidence type="ECO:0000313" key="3">
    <source>
        <dbReference type="Proteomes" id="UP000248598"/>
    </source>
</evidence>
<protein>
    <submittedName>
        <fullName evidence="2">Competence protein ComEA helix-hairpin-helix repeat region</fullName>
    </submittedName>
</protein>
<dbReference type="GO" id="GO:0015628">
    <property type="term" value="P:protein secretion by the type II secretion system"/>
    <property type="evidence" value="ECO:0007669"/>
    <property type="project" value="TreeGrafter"/>
</dbReference>
<evidence type="ECO:0000313" key="2">
    <source>
        <dbReference type="EMBL" id="SQH24262.1"/>
    </source>
</evidence>
<dbReference type="InterPro" id="IPR051675">
    <property type="entry name" value="Endo/Exo/Phosphatase_dom_1"/>
</dbReference>
<dbReference type="SUPFAM" id="SSF47781">
    <property type="entry name" value="RuvA domain 2-like"/>
    <property type="match status" value="1"/>
</dbReference>
<dbReference type="RefSeq" id="WP_003788664.1">
    <property type="nucleotide sequence ID" value="NZ_CP045141.1"/>
</dbReference>
<keyword evidence="1" id="KW-0732">Signal</keyword>
<dbReference type="Pfam" id="PF12836">
    <property type="entry name" value="HHH_3"/>
    <property type="match status" value="1"/>
</dbReference>
<dbReference type="Proteomes" id="UP000248598">
    <property type="component" value="Chromosome 1"/>
</dbReference>
<proteinExistence type="predicted"/>
<dbReference type="EMBL" id="LS483426">
    <property type="protein sequence ID" value="SQH24262.1"/>
    <property type="molecule type" value="Genomic_DNA"/>
</dbReference>
<dbReference type="AlphaFoldDB" id="A0AAX2J377"/>
<dbReference type="GO" id="GO:0015627">
    <property type="term" value="C:type II protein secretion system complex"/>
    <property type="evidence" value="ECO:0007669"/>
    <property type="project" value="TreeGrafter"/>
</dbReference>
<sequence length="102" mass="10804">MLKKIVLSIISLGVTTLSFAQLNINTATADELDKQLNGIGPAKAKAIVEYREKNGAFKSVDDLASVPGIKMATVNKLREQATVGNVAAKPVTTKAQPITKPK</sequence>
<dbReference type="PANTHER" id="PTHR21180:SF32">
    <property type="entry name" value="ENDONUCLEASE_EXONUCLEASE_PHOSPHATASE FAMILY DOMAIN-CONTAINING PROTEIN 1"/>
    <property type="match status" value="1"/>
</dbReference>
<name>A0AAX2J377_KINKI</name>
<gene>
    <name evidence="2" type="ORF">NCTC10529_00420</name>
</gene>
<feature type="chain" id="PRO_5043959849" evidence="1">
    <location>
        <begin position="21"/>
        <end position="102"/>
    </location>
</feature>
<dbReference type="GeneID" id="93261735"/>